<comment type="subcellular location">
    <subcellularLocation>
        <location evidence="8">Cell membrane</location>
        <topology evidence="8">Multi-pass membrane protein</topology>
    </subcellularLocation>
    <subcellularLocation>
        <location evidence="1">Membrane</location>
        <topology evidence="1">Multi-pass membrane protein</topology>
    </subcellularLocation>
</comment>
<evidence type="ECO:0000256" key="5">
    <source>
        <dbReference type="ARBA" id="ARBA00022989"/>
    </source>
</evidence>
<evidence type="ECO:0000256" key="4">
    <source>
        <dbReference type="ARBA" id="ARBA00022692"/>
    </source>
</evidence>
<dbReference type="RefSeq" id="XP_019920482.2">
    <property type="nucleotide sequence ID" value="XM_020064923.3"/>
</dbReference>
<evidence type="ECO:0000256" key="2">
    <source>
        <dbReference type="ARBA" id="ARBA00005887"/>
    </source>
</evidence>
<dbReference type="OMA" id="GHIATRY"/>
<organism evidence="10 11">
    <name type="scientific">Magallana gigas</name>
    <name type="common">Pacific oyster</name>
    <name type="synonym">Crassostrea gigas</name>
    <dbReference type="NCBI Taxonomy" id="29159"/>
    <lineage>
        <taxon>Eukaryota</taxon>
        <taxon>Metazoa</taxon>
        <taxon>Spiralia</taxon>
        <taxon>Lophotrochozoa</taxon>
        <taxon>Mollusca</taxon>
        <taxon>Bivalvia</taxon>
        <taxon>Autobranchia</taxon>
        <taxon>Pteriomorphia</taxon>
        <taxon>Ostreida</taxon>
        <taxon>Ostreoidea</taxon>
        <taxon>Ostreidae</taxon>
        <taxon>Magallana</taxon>
    </lineage>
</organism>
<dbReference type="Proteomes" id="UP000005408">
    <property type="component" value="Unassembled WGS sequence"/>
</dbReference>
<keyword evidence="3 8" id="KW-0813">Transport</keyword>
<feature type="transmembrane region" description="Helical" evidence="8">
    <location>
        <begin position="131"/>
        <end position="151"/>
    </location>
</feature>
<dbReference type="GO" id="GO:0005886">
    <property type="term" value="C:plasma membrane"/>
    <property type="evidence" value="ECO:0007669"/>
    <property type="project" value="UniProtKB-SubCell"/>
</dbReference>
<evidence type="ECO:0000259" key="9">
    <source>
        <dbReference type="Pfam" id="PF00909"/>
    </source>
</evidence>
<keyword evidence="4 8" id="KW-0812">Transmembrane</keyword>
<evidence type="ECO:0000256" key="3">
    <source>
        <dbReference type="ARBA" id="ARBA00022448"/>
    </source>
</evidence>
<dbReference type="InterPro" id="IPR029020">
    <property type="entry name" value="Ammonium/urea_transptr"/>
</dbReference>
<dbReference type="PANTHER" id="PTHR11730:SF58">
    <property type="entry name" value="AMMONIUM TRANSPORTER"/>
    <property type="match status" value="1"/>
</dbReference>
<dbReference type="AlphaFoldDB" id="A0A8W8HXY0"/>
<accession>A0A8W8HXY0</accession>
<feature type="transmembrane region" description="Helical" evidence="8">
    <location>
        <begin position="18"/>
        <end position="37"/>
    </location>
</feature>
<feature type="transmembrane region" description="Helical" evidence="8">
    <location>
        <begin position="243"/>
        <end position="264"/>
    </location>
</feature>
<comment type="caution">
    <text evidence="8">Lacks conserved residue(s) required for the propagation of feature annotation.</text>
</comment>
<dbReference type="InterPro" id="IPR024041">
    <property type="entry name" value="NH4_transpt_AmtB-like_dom"/>
</dbReference>
<dbReference type="GO" id="GO:0097272">
    <property type="term" value="P:ammonium homeostasis"/>
    <property type="evidence" value="ECO:0007669"/>
    <property type="project" value="TreeGrafter"/>
</dbReference>
<keyword evidence="6 8" id="KW-0472">Membrane</keyword>
<dbReference type="GO" id="GO:0008519">
    <property type="term" value="F:ammonium channel activity"/>
    <property type="evidence" value="ECO:0007669"/>
    <property type="project" value="InterPro"/>
</dbReference>
<keyword evidence="5 8" id="KW-1133">Transmembrane helix</keyword>
<dbReference type="Gene3D" id="1.10.3430.10">
    <property type="entry name" value="Ammonium transporter AmtB like domains"/>
    <property type="match status" value="1"/>
</dbReference>
<feature type="transmembrane region" description="Helical" evidence="8">
    <location>
        <begin position="207"/>
        <end position="223"/>
    </location>
</feature>
<reference evidence="10" key="1">
    <citation type="submission" date="2022-08" db="UniProtKB">
        <authorList>
            <consortium name="EnsemblMetazoa"/>
        </authorList>
    </citation>
    <scope>IDENTIFICATION</scope>
    <source>
        <strain evidence="10">05x7-T-G4-1.051#20</strain>
    </source>
</reference>
<evidence type="ECO:0000256" key="7">
    <source>
        <dbReference type="ARBA" id="ARBA00023177"/>
    </source>
</evidence>
<keyword evidence="7 8" id="KW-0924">Ammonia transport</keyword>
<dbReference type="GeneID" id="105322435"/>
<evidence type="ECO:0000313" key="11">
    <source>
        <dbReference type="Proteomes" id="UP000005408"/>
    </source>
</evidence>
<dbReference type="OrthoDB" id="534912at2759"/>
<proteinExistence type="inferred from homology"/>
<dbReference type="EnsemblMetazoa" id="G11458.3">
    <property type="protein sequence ID" value="G11458.3:cds"/>
    <property type="gene ID" value="G11458"/>
</dbReference>
<keyword evidence="11" id="KW-1185">Reference proteome</keyword>
<dbReference type="NCBIfam" id="TIGR00836">
    <property type="entry name" value="amt"/>
    <property type="match status" value="1"/>
</dbReference>
<dbReference type="SUPFAM" id="SSF111352">
    <property type="entry name" value="Ammonium transporter"/>
    <property type="match status" value="1"/>
</dbReference>
<name>A0A8W8HXY0_MAGGI</name>
<feature type="transmembrane region" description="Helical" evidence="8">
    <location>
        <begin position="271"/>
        <end position="291"/>
    </location>
</feature>
<feature type="transmembrane region" description="Helical" evidence="8">
    <location>
        <begin position="105"/>
        <end position="124"/>
    </location>
</feature>
<dbReference type="KEGG" id="crg:105322435"/>
<feature type="transmembrane region" description="Helical" evidence="8">
    <location>
        <begin position="372"/>
        <end position="394"/>
    </location>
</feature>
<dbReference type="SMR" id="A0A8W8HXY0"/>
<feature type="transmembrane region" description="Helical" evidence="8">
    <location>
        <begin position="163"/>
        <end position="186"/>
    </location>
</feature>
<dbReference type="InterPro" id="IPR001905">
    <property type="entry name" value="Ammonium_transpt"/>
</dbReference>
<feature type="transmembrane region" description="Helical" evidence="8">
    <location>
        <begin position="58"/>
        <end position="75"/>
    </location>
</feature>
<evidence type="ECO:0000256" key="8">
    <source>
        <dbReference type="RuleBase" id="RU362002"/>
    </source>
</evidence>
<evidence type="ECO:0000256" key="1">
    <source>
        <dbReference type="ARBA" id="ARBA00004141"/>
    </source>
</evidence>
<sequence>MIPNATKEKFEDPQNDSIWILSSTFIIFTMQSGFGLLESGSVTVKNEVNIMMKNAVDVMFGGLTFWMVGYGLGFGDEPGANPFCGWGDFFVHANSSELGWTYSKFFFQSSFATTATTIVSGSMAERTRLDAYIVFSMLNTFIFCIPAHWVWAPGGWLYEMGVIDIAGAGPVHLVGGVTGLVATLMLKPRHGRFTTDKNEQPAMGSPTNAILGMFMLWWGWLGFNCGSTFGISGLKWKLAARSAVTTTLASVAGGIVGTMTSYIFKQRRFDVGYTINGILGSLVGITASCALAKPWEALVIGVCSSLITNGVCELLSKLKIDDPVGCVGTHAASGMFSLLASGFLTEKDELTDAMQLDRIRPGLVYSGDFRQLGIQALAVVSICGWTVVTSVVFLKLIQVTVGLRVSLEEEIIGADIVEHAIGGVFYNKKTRMIESEQASKEEPDIIRHYDQPIATMHRRQSHVYGRRFSTQSGSCKDSLHYQLPVSLSDEVDVSEKNSPLTLLKNIMNWCKTRKNPVLFSPKDYVTPNLPISHDNEIYDLQGNLPYPSIPSCKYVEETNRDNITVTYV</sequence>
<feature type="domain" description="Ammonium transporter AmtB-like" evidence="9">
    <location>
        <begin position="19"/>
        <end position="420"/>
    </location>
</feature>
<evidence type="ECO:0000313" key="10">
    <source>
        <dbReference type="EnsemblMetazoa" id="G11458.3:cds"/>
    </source>
</evidence>
<dbReference type="Pfam" id="PF00909">
    <property type="entry name" value="Ammonium_transp"/>
    <property type="match status" value="1"/>
</dbReference>
<comment type="similarity">
    <text evidence="2 8">Belongs to the ammonia transporter channel (TC 1.A.11.2) family.</text>
</comment>
<evidence type="ECO:0000256" key="6">
    <source>
        <dbReference type="ARBA" id="ARBA00023136"/>
    </source>
</evidence>
<dbReference type="FunFam" id="1.10.3430.10:FF:000008">
    <property type="entry name" value="Ammonium transporter"/>
    <property type="match status" value="1"/>
</dbReference>
<protein>
    <recommendedName>
        <fullName evidence="8">Ammonium transporter</fullName>
    </recommendedName>
</protein>
<dbReference type="PANTHER" id="PTHR11730">
    <property type="entry name" value="AMMONIUM TRANSPORTER"/>
    <property type="match status" value="1"/>
</dbReference>